<feature type="compositionally biased region" description="Polar residues" evidence="3">
    <location>
        <begin position="999"/>
        <end position="1008"/>
    </location>
</feature>
<feature type="coiled-coil region" evidence="2">
    <location>
        <begin position="224"/>
        <end position="251"/>
    </location>
</feature>
<proteinExistence type="predicted"/>
<dbReference type="Gene3D" id="1.20.5.340">
    <property type="match status" value="1"/>
</dbReference>
<name>Q109L4_ORYSJ</name>
<dbReference type="SUPFAM" id="SSF53098">
    <property type="entry name" value="Ribonuclease H-like"/>
    <property type="match status" value="1"/>
</dbReference>
<evidence type="ECO:0000256" key="3">
    <source>
        <dbReference type="SAM" id="MobiDB-lite"/>
    </source>
</evidence>
<dbReference type="InterPro" id="IPR025724">
    <property type="entry name" value="GAG-pre-integrase_dom"/>
</dbReference>
<protein>
    <submittedName>
        <fullName evidence="5">Retrotransposon protein, putative, Ty1-copia subclass</fullName>
    </submittedName>
</protein>
<dbReference type="Pfam" id="PF25597">
    <property type="entry name" value="SH3_retrovirus"/>
    <property type="match status" value="1"/>
</dbReference>
<dbReference type="Pfam" id="PF13976">
    <property type="entry name" value="gag_pre-integrs"/>
    <property type="match status" value="1"/>
</dbReference>
<feature type="region of interest" description="Disordered" evidence="3">
    <location>
        <begin position="986"/>
        <end position="1030"/>
    </location>
</feature>
<dbReference type="GO" id="GO:0004190">
    <property type="term" value="F:aspartic-type endopeptidase activity"/>
    <property type="evidence" value="ECO:0007669"/>
    <property type="project" value="UniProtKB-KW"/>
</dbReference>
<dbReference type="SUPFAM" id="SSF57756">
    <property type="entry name" value="Retrovirus zinc finger-like domains"/>
    <property type="match status" value="1"/>
</dbReference>
<evidence type="ECO:0000256" key="1">
    <source>
        <dbReference type="ARBA" id="ARBA00022750"/>
    </source>
</evidence>
<sequence>MSNEVNHVGKAPIFNGTNYSTWKIKMSTHLKAMSFHIWSIVYVGFAITGTPLTEIDHRNLQLNAQAMNALFNSLSQEEFDRVSNLETAYEIWNKLAEIHEGTSEYKDAKLHFLKIQYETFYMLPHESVNDMYGRLNVIVNDLKGLGANYTDLEVAQKMLRALPEKYETLVTMLINSDMSRMTPASLLGKINTNDMYKLKKKEMEEASPSKKCIALQAEVEDKSKSKVNEVNEDLEEEMILLARRFNDLLERRKERGRGSNSNRRRNRRLNKTLSNLRCFEYGEKGHFASKCPSKDDDGDKSSKKKSGGYKLMKKLKKEGKKIEAFIGEWDSNEESSASSGSEEEGGDDASSKKKKMVVVAIKEAPSLFAPLCLMAKGSSKVTSLSDSESDDDCDDVSYEELVSMFEELHAYSEKEIVKFKALNKDYASLDVLYEELKTSNERLTISHEKLKEAHDNLLSTTQHGAHIDVGISCDLLDDSATCHIAHVASSSISTSCDDLMDMPSPCSSSSSCVSICDASLVVENNEFKEQVAKLNKSLERCFKGKNTLDKILSEQRCILNKEGLGFIPKKGKKPSHHATHFVKRNGRLMMVALLLDMWVPLYSVVNYRTGGSHWVLDSGCTQHMTGDRTMFTTFEVGGNEQEKVTFGDNSNGKVIGLGKIAISNDLSIENVSLVKSLNFNLLSVPQICDLGLSCAFFPQEVIVSSLLDKSCVYKGFRYGNLYLVDFNSSEANLKTCLVAKTSLGWLWHRRLAHVGMNQLSKLSKRDLVVGLKDVKFEKDKLCSACQAGKQVACSHPTKSIMSTSRLLELLHMDLFGPTTYKSIGGNSHCLVIVDEYSRYTWVFFLHDKSIVAELFKKFAKRAQNEFSCTLVKIRSDNGSEFKNTNIEDYCDDLGIKHELSATYSPQQNGVVERKNHTLIEMARTMLDKYGYASNSKAYRVYNKNKGIVEETADVQFDETNGSQEGHENLDDVGDEGLMRAMKNMSIGDVKPIEVEDKPSTSTQDEPSTSASSSQAQVEVEEEKAQDPPMPPRIHTALSKDHPIDQVLGDINKGVQTRSRVASICEHYSFVSCLKPKHVDEVLCDPDWMNAMHEELNNFARNKVWILVERPRDHNVIGTKWIFRNKQDENGLVVRNKARLVAQGFTQVEGLDFGETFAPVARLEAIRILLAFASCFDIKLFQMDVKSAFLNGEIAELVFVEQPPGFEDPKNPNHVYKLSKALYGLKQAPRAWYERLRYFLLSKDFKIGKVNTTLFTKIIGDDFFVCQIYVDDIIFGSTNEVFCKEFGDMMSREFEMSMIGELNFFLGLQIKQLKDGTFVSQTKYIKDLLKRFGLEDAKPIKTPMATNGHLDLDKGGKPVDLKLYRSMIGSLLYLTASRPDIMFSVCMCARFQAAPKECHLVAVKRILRYLKHSSTIGLWYPKGAKFKLVGYSDSDYASCKVDRKSTSGSCQMLGRSLVSWSSKKQNSVALSTAEAEYVSAGSCCAQLLWMKQTLLDYGISFTKTPLLCDNDRAIKIANNPVQHSRTKHIDIRHHFLRDHVTKCDIVISHIRTEDQLADIFTKPLNETRFCKLRNELNPNCARAVHSRLGARRSDRRYMRGLTGLVAAQFLESFVWIVEGFGYACVSGGLTGRGLTGPMPPRTRHGRRAPTPDPVSENEESSEDEYVESDEDNMENVEGDEMEVSDDGDDNESGNGEDDEASDDGSPLDSSIQFVLNLRNAQQYTILCHHDQFRRPNDCNDPRFQKSVYVQVYANKAFAEHKWISWRHIGETPEFENLQEMFRTVGIDRIVTMKQPFDEDLIRQFYATVWVSGDCDAMKWMSGTLRCSINRREFKELLHIRFNNGDDLHDEHTHNPFPIDHFSQFYEEGGRHTYGKVAGLRALPSVINRIVRATILPRCGNNDDIRGVAWHVIDAIMDGRRFDVINLMMKEIAISKGTIGQGIYYASYIMRLIQSKLGQIGQNLKEHKEYKPRLQLSSPRAPRVRQPTFDQGASSSAAPPPPQGYDPSTLFHPQYAYFGMQPNDFFNPVLGAINTLSESIQRLSTGHEALHEDIRGLRTDVGNLNTSVGRLHTRVGVLDSRVQTLESTQAFVYHRRRDASHPSTSARPPSPPQE</sequence>
<keyword evidence="1" id="KW-0378">Hydrolase</keyword>
<dbReference type="InterPro" id="IPR036397">
    <property type="entry name" value="RNaseH_sf"/>
</dbReference>
<reference evidence="5" key="3">
    <citation type="submission" date="2006-07" db="EMBL/GenBank/DDBJ databases">
        <authorList>
            <person name="Buell R."/>
        </authorList>
    </citation>
    <scope>NUCLEOTIDE SEQUENCE</scope>
</reference>
<organism evidence="5">
    <name type="scientific">Oryza sativa subsp. japonica</name>
    <name type="common">Rice</name>
    <dbReference type="NCBI Taxonomy" id="39947"/>
    <lineage>
        <taxon>Eukaryota</taxon>
        <taxon>Viridiplantae</taxon>
        <taxon>Streptophyta</taxon>
        <taxon>Embryophyta</taxon>
        <taxon>Tracheophyta</taxon>
        <taxon>Spermatophyta</taxon>
        <taxon>Magnoliopsida</taxon>
        <taxon>Liliopsida</taxon>
        <taxon>Poales</taxon>
        <taxon>Poaceae</taxon>
        <taxon>BOP clade</taxon>
        <taxon>Oryzoideae</taxon>
        <taxon>Oryzeae</taxon>
        <taxon>Oryzinae</taxon>
        <taxon>Oryza</taxon>
        <taxon>Oryza sativa</taxon>
    </lineage>
</organism>
<dbReference type="PANTHER" id="PTHR11439">
    <property type="entry name" value="GAG-POL-RELATED RETROTRANSPOSON"/>
    <property type="match status" value="1"/>
</dbReference>
<reference evidence="5" key="2">
    <citation type="submission" date="2003-05" db="EMBL/GenBank/DDBJ databases">
        <authorList>
            <person name="Buell C.R."/>
            <person name="Wing R.A."/>
            <person name="McCombie W.R."/>
            <person name="Messing J."/>
            <person name="Yuan Q."/>
            <person name="Ouyang S."/>
        </authorList>
    </citation>
    <scope>NUCLEOTIDE SEQUENCE</scope>
</reference>
<reference evidence="5" key="1">
    <citation type="journal article" date="2003" name="Science">
        <title>In-depth view of structure, activity, and evolution of rice chromosome 10.</title>
        <authorList>
            <consortium name="Rice Chromosome 10 Sequencing Consortium"/>
        </authorList>
    </citation>
    <scope>NUCLEOTIDE SEQUENCE [LARGE SCALE GENOMIC DNA]</scope>
</reference>
<keyword evidence="2" id="KW-0175">Coiled coil</keyword>
<dbReference type="Pfam" id="PF07727">
    <property type="entry name" value="RVT_2"/>
    <property type="match status" value="1"/>
</dbReference>
<dbReference type="InterPro" id="IPR043502">
    <property type="entry name" value="DNA/RNA_pol_sf"/>
</dbReference>
<dbReference type="GO" id="GO:0008270">
    <property type="term" value="F:zinc ion binding"/>
    <property type="evidence" value="ECO:0007669"/>
    <property type="project" value="InterPro"/>
</dbReference>
<dbReference type="Pfam" id="PF22936">
    <property type="entry name" value="Pol_BBD"/>
    <property type="match status" value="1"/>
</dbReference>
<dbReference type="InterPro" id="IPR054722">
    <property type="entry name" value="PolX-like_BBD"/>
</dbReference>
<dbReference type="InterPro" id="IPR001584">
    <property type="entry name" value="Integrase_cat-core"/>
</dbReference>
<dbReference type="SUPFAM" id="SSF56672">
    <property type="entry name" value="DNA/RNA polymerases"/>
    <property type="match status" value="1"/>
</dbReference>
<evidence type="ECO:0000313" key="5">
    <source>
        <dbReference type="EMBL" id="ABG66113.1"/>
    </source>
</evidence>
<dbReference type="Pfam" id="PF14223">
    <property type="entry name" value="Retrotran_gag_2"/>
    <property type="match status" value="1"/>
</dbReference>
<evidence type="ECO:0000256" key="2">
    <source>
        <dbReference type="SAM" id="Coils"/>
    </source>
</evidence>
<gene>
    <name evidence="5" type="ordered locus">LOC_Os10g32124</name>
</gene>
<evidence type="ECO:0000259" key="4">
    <source>
        <dbReference type="PROSITE" id="PS50994"/>
    </source>
</evidence>
<dbReference type="Pfam" id="PF00665">
    <property type="entry name" value="rve"/>
    <property type="match status" value="1"/>
</dbReference>
<feature type="region of interest" description="Disordered" evidence="3">
    <location>
        <begin position="332"/>
        <end position="352"/>
    </location>
</feature>
<feature type="domain" description="Integrase catalytic" evidence="4">
    <location>
        <begin position="792"/>
        <end position="981"/>
    </location>
</feature>
<dbReference type="Gene3D" id="4.10.60.10">
    <property type="entry name" value="Zinc finger, CCHC-type"/>
    <property type="match status" value="1"/>
</dbReference>
<dbReference type="InterPro" id="IPR013103">
    <property type="entry name" value="RVT_2"/>
</dbReference>
<feature type="compositionally biased region" description="Acidic residues" evidence="3">
    <location>
        <begin position="1654"/>
        <end position="1701"/>
    </location>
</feature>
<dbReference type="InterPro" id="IPR012337">
    <property type="entry name" value="RNaseH-like_sf"/>
</dbReference>
<keyword evidence="1" id="KW-0645">Protease</keyword>
<dbReference type="GO" id="GO:0015074">
    <property type="term" value="P:DNA integration"/>
    <property type="evidence" value="ECO:0007669"/>
    <property type="project" value="InterPro"/>
</dbReference>
<dbReference type="InterPro" id="IPR057670">
    <property type="entry name" value="SH3_retrovirus"/>
</dbReference>
<feature type="region of interest" description="Disordered" evidence="3">
    <location>
        <begin position="1634"/>
        <end position="1707"/>
    </location>
</feature>
<accession>Q109L4</accession>
<dbReference type="PROSITE" id="PS50994">
    <property type="entry name" value="INTEGRASE"/>
    <property type="match status" value="1"/>
</dbReference>
<dbReference type="PANTHER" id="PTHR11439:SF483">
    <property type="entry name" value="PEPTIDE SYNTHASE GLIP-LIKE, PUTATIVE (AFU_ORTHOLOGUE AFUA_3G12920)-RELATED"/>
    <property type="match status" value="1"/>
</dbReference>
<feature type="region of interest" description="Disordered" evidence="3">
    <location>
        <begin position="1968"/>
        <end position="2004"/>
    </location>
</feature>
<keyword evidence="1" id="KW-0064">Aspartyl protease</keyword>
<dbReference type="InterPro" id="IPR036875">
    <property type="entry name" value="Znf_CCHC_sf"/>
</dbReference>
<dbReference type="CDD" id="cd09272">
    <property type="entry name" value="RNase_HI_RT_Ty1"/>
    <property type="match status" value="1"/>
</dbReference>
<dbReference type="GO" id="GO:0003676">
    <property type="term" value="F:nucleic acid binding"/>
    <property type="evidence" value="ECO:0007669"/>
    <property type="project" value="InterPro"/>
</dbReference>
<dbReference type="Gene3D" id="3.30.420.10">
    <property type="entry name" value="Ribonuclease H-like superfamily/Ribonuclease H"/>
    <property type="match status" value="1"/>
</dbReference>
<feature type="region of interest" description="Disordered" evidence="3">
    <location>
        <begin position="2092"/>
        <end position="2112"/>
    </location>
</feature>
<dbReference type="EMBL" id="DP000086">
    <property type="protein sequence ID" value="ABG66113.1"/>
    <property type="molecule type" value="Genomic_DNA"/>
</dbReference>